<dbReference type="STRING" id="1123010.SAMN02745724_00045"/>
<dbReference type="OrthoDB" id="9814654at2"/>
<dbReference type="Proteomes" id="UP000198862">
    <property type="component" value="Unassembled WGS sequence"/>
</dbReference>
<protein>
    <submittedName>
        <fullName evidence="5">Putative signal transducing protein</fullName>
    </submittedName>
</protein>
<dbReference type="InterPro" id="IPR001876">
    <property type="entry name" value="Znf_RanBP2"/>
</dbReference>
<name>A0A1I1DUH3_9GAMM</name>
<dbReference type="AlphaFoldDB" id="A0A1I1DUH3"/>
<evidence type="ECO:0000259" key="4">
    <source>
        <dbReference type="PROSITE" id="PS01358"/>
    </source>
</evidence>
<feature type="domain" description="RanBP2-type" evidence="4">
    <location>
        <begin position="83"/>
        <end position="102"/>
    </location>
</feature>
<evidence type="ECO:0000313" key="5">
    <source>
        <dbReference type="EMBL" id="SFB78056.1"/>
    </source>
</evidence>
<evidence type="ECO:0000256" key="3">
    <source>
        <dbReference type="ARBA" id="ARBA00022833"/>
    </source>
</evidence>
<organism evidence="5 6">
    <name type="scientific">Pseudoalteromonas denitrificans DSM 6059</name>
    <dbReference type="NCBI Taxonomy" id="1123010"/>
    <lineage>
        <taxon>Bacteria</taxon>
        <taxon>Pseudomonadati</taxon>
        <taxon>Pseudomonadota</taxon>
        <taxon>Gammaproteobacteria</taxon>
        <taxon>Alteromonadales</taxon>
        <taxon>Pseudoalteromonadaceae</taxon>
        <taxon>Pseudoalteromonas</taxon>
    </lineage>
</organism>
<evidence type="ECO:0000256" key="2">
    <source>
        <dbReference type="ARBA" id="ARBA00022771"/>
    </source>
</evidence>
<dbReference type="Pfam" id="PF09413">
    <property type="entry name" value="DUF2007"/>
    <property type="match status" value="1"/>
</dbReference>
<keyword evidence="3" id="KW-0862">Zinc</keyword>
<dbReference type="EMBL" id="FOLO01000001">
    <property type="protein sequence ID" value="SFB78056.1"/>
    <property type="molecule type" value="Genomic_DNA"/>
</dbReference>
<keyword evidence="2" id="KW-0863">Zinc-finger</keyword>
<keyword evidence="6" id="KW-1185">Reference proteome</keyword>
<reference evidence="5 6" key="1">
    <citation type="submission" date="2016-10" db="EMBL/GenBank/DDBJ databases">
        <authorList>
            <person name="de Groot N.N."/>
        </authorList>
    </citation>
    <scope>NUCLEOTIDE SEQUENCE [LARGE SCALE GENOMIC DNA]</scope>
    <source>
        <strain evidence="5 6">DSM 6059</strain>
    </source>
</reference>
<proteinExistence type="predicted"/>
<dbReference type="InterPro" id="IPR018551">
    <property type="entry name" value="DUF2007"/>
</dbReference>
<keyword evidence="1" id="KW-0479">Metal-binding</keyword>
<dbReference type="GO" id="GO:0008270">
    <property type="term" value="F:zinc ion binding"/>
    <property type="evidence" value="ECO:0007669"/>
    <property type="project" value="UniProtKB-KW"/>
</dbReference>
<dbReference type="PROSITE" id="PS01358">
    <property type="entry name" value="ZF_RANBP2_1"/>
    <property type="match status" value="1"/>
</dbReference>
<accession>A0A1I1DUH3</accession>
<gene>
    <name evidence="5" type="ORF">SAMN02745724_00045</name>
</gene>
<evidence type="ECO:0000256" key="1">
    <source>
        <dbReference type="ARBA" id="ARBA00022723"/>
    </source>
</evidence>
<sequence>MTSLLDWIEVYSAQDCIEANMLKGLLELDSIKVQLKGEALGGALGEIPFDQIQVKICVPQIKQRQAEKILLEYQSKHLVVCDWKCQNCNEYNGCGFEICWSCLKPK</sequence>
<dbReference type="RefSeq" id="WP_091978652.1">
    <property type="nucleotide sequence ID" value="NZ_FOLO01000001.1"/>
</dbReference>
<evidence type="ECO:0000313" key="6">
    <source>
        <dbReference type="Proteomes" id="UP000198862"/>
    </source>
</evidence>